<evidence type="ECO:0000256" key="2">
    <source>
        <dbReference type="SAM" id="Phobius"/>
    </source>
</evidence>
<dbReference type="Pfam" id="PF02470">
    <property type="entry name" value="MlaD"/>
    <property type="match status" value="1"/>
</dbReference>
<gene>
    <name evidence="5" type="ORF">V1633_28615</name>
</gene>
<dbReference type="RefSeq" id="WP_331217452.1">
    <property type="nucleotide sequence ID" value="NZ_JAZGQK010000028.1"/>
</dbReference>
<dbReference type="InterPro" id="IPR003399">
    <property type="entry name" value="Mce/MlaD"/>
</dbReference>
<feature type="domain" description="Mce/MlaD" evidence="3">
    <location>
        <begin position="41"/>
        <end position="117"/>
    </location>
</feature>
<sequence>MDDRGAGAGRRILGVVFVVVLATALTLAVLQYRKAFTPVARVTLYTGQTGMQLNPGAEVKLRGVPVGEVREIGSDGSRARLRLALDPALIGRVPADVTARLLPKTLFGERYVALVPPAGPAGAPLRDGAVIEQDRSRNGVELEKVLDEALPLLQSIRPDKLAATLAALAAALDGRGERLGQNLTALGGYLRELNRELPTITEDVRRLATVLESYDAALPDLLDILRDVTPTATTVADQRTQLAAFLAEGTEAADVTRFFLDRHGDQLVRVGQVSRPVLKLLAAYAPEYPCLMRGLVELQPRVEEVFRDGRMHITLEVTRDNGAYQPGRDDPVYGARTGPHCRELPDPSPPAPEVQVDDGYDHGGTRPGPVRLPVGIPPASTGTPPTGGGSSTGGPAMGYAGTEEEKDLLKPIIGAATGGLPVEVPDIAVLLWGPLLRGAVVNVK</sequence>
<feature type="transmembrane region" description="Helical" evidence="2">
    <location>
        <begin position="12"/>
        <end position="32"/>
    </location>
</feature>
<name>A0ABU7S115_9ACTN</name>
<dbReference type="Pfam" id="PF11887">
    <property type="entry name" value="Mce4_CUP1"/>
    <property type="match status" value="1"/>
</dbReference>
<evidence type="ECO:0000313" key="6">
    <source>
        <dbReference type="Proteomes" id="UP001332243"/>
    </source>
</evidence>
<keyword evidence="2" id="KW-1133">Transmembrane helix</keyword>
<evidence type="ECO:0000259" key="3">
    <source>
        <dbReference type="Pfam" id="PF02470"/>
    </source>
</evidence>
<keyword evidence="2" id="KW-0812">Transmembrane</keyword>
<dbReference type="PANTHER" id="PTHR33371:SF19">
    <property type="entry name" value="MCE-FAMILY PROTEIN MCE4A"/>
    <property type="match status" value="1"/>
</dbReference>
<comment type="caution">
    <text evidence="5">The sequence shown here is derived from an EMBL/GenBank/DDBJ whole genome shotgun (WGS) entry which is preliminary data.</text>
</comment>
<keyword evidence="6" id="KW-1185">Reference proteome</keyword>
<accession>A0ABU7S115</accession>
<dbReference type="InterPro" id="IPR005693">
    <property type="entry name" value="Mce"/>
</dbReference>
<dbReference type="EMBL" id="JAZGQK010000028">
    <property type="protein sequence ID" value="MEE6262454.1"/>
    <property type="molecule type" value="Genomic_DNA"/>
</dbReference>
<protein>
    <submittedName>
        <fullName evidence="5">MCE family protein</fullName>
    </submittedName>
</protein>
<feature type="region of interest" description="Disordered" evidence="1">
    <location>
        <begin position="338"/>
        <end position="397"/>
    </location>
</feature>
<dbReference type="PANTHER" id="PTHR33371">
    <property type="entry name" value="INTERMEMBRANE PHOSPHOLIPID TRANSPORT SYSTEM BINDING PROTEIN MLAD-RELATED"/>
    <property type="match status" value="1"/>
</dbReference>
<evidence type="ECO:0000313" key="5">
    <source>
        <dbReference type="EMBL" id="MEE6262454.1"/>
    </source>
</evidence>
<evidence type="ECO:0000256" key="1">
    <source>
        <dbReference type="SAM" id="MobiDB-lite"/>
    </source>
</evidence>
<dbReference type="InterPro" id="IPR024516">
    <property type="entry name" value="Mce_C"/>
</dbReference>
<feature type="domain" description="Mammalian cell entry C-terminal" evidence="4">
    <location>
        <begin position="123"/>
        <end position="339"/>
    </location>
</feature>
<dbReference type="InterPro" id="IPR052336">
    <property type="entry name" value="MlaD_Phospholipid_Transporter"/>
</dbReference>
<evidence type="ECO:0000259" key="4">
    <source>
        <dbReference type="Pfam" id="PF11887"/>
    </source>
</evidence>
<organism evidence="5 6">
    <name type="scientific">Plantactinospora sonchi</name>
    <dbReference type="NCBI Taxonomy" id="1544735"/>
    <lineage>
        <taxon>Bacteria</taxon>
        <taxon>Bacillati</taxon>
        <taxon>Actinomycetota</taxon>
        <taxon>Actinomycetes</taxon>
        <taxon>Micromonosporales</taxon>
        <taxon>Micromonosporaceae</taxon>
        <taxon>Plantactinospora</taxon>
    </lineage>
</organism>
<keyword evidence="2" id="KW-0472">Membrane</keyword>
<reference evidence="5 6" key="1">
    <citation type="submission" date="2024-01" db="EMBL/GenBank/DDBJ databases">
        <title>Genome insights into Plantactinospora sonchi sp. nov.</title>
        <authorList>
            <person name="Wang L."/>
        </authorList>
    </citation>
    <scope>NUCLEOTIDE SEQUENCE [LARGE SCALE GENOMIC DNA]</scope>
    <source>
        <strain evidence="5 6">NEAU-QY2</strain>
    </source>
</reference>
<dbReference type="NCBIfam" id="TIGR00996">
    <property type="entry name" value="Mtu_fam_mce"/>
    <property type="match status" value="1"/>
</dbReference>
<dbReference type="Proteomes" id="UP001332243">
    <property type="component" value="Unassembled WGS sequence"/>
</dbReference>
<feature type="compositionally biased region" description="Gly residues" evidence="1">
    <location>
        <begin position="385"/>
        <end position="396"/>
    </location>
</feature>
<proteinExistence type="predicted"/>